<feature type="transmembrane region" description="Helical" evidence="2">
    <location>
        <begin position="254"/>
        <end position="269"/>
    </location>
</feature>
<sequence>MAGLDGAITLSVPTLIGVASGLVIVAVIGLVTARAVRTSRRRRAQLHAEQGYQVGVAAVRGPRRRRSSEGAARTPTAGATGPAHTATAPDTASQPLQDSDAVAEPAWPLGPEPVLSLPPFPAAPAGESSRWPLAPEPVAAAEDPAAGHPAAGRPTSDRDPTPSATAVRLFGRPGRAVGLEAARAVFLLALLVPALVPSSSTLVVTGITAADWCSRIGLSGVLLVSAAASVVALREGDGSPTELSRRRLRRLTRSLLLLPLAAALLALDAPGGVEVLLAAVLSPLAILLAPLRSRLLVPLGFMVLLLAPAISAVTAFVLPRAGDASSALRAVGAVTGWSASQGASLAMAVVAAFVGAALAGAITGGPARRALVALAGAVLAVGGFAALLMLPGLESVPSWAVTPVAAPDRSSVAVLATSLGVAVAVTALLLLAQNLLRAALLPLSAVGSLALSATVVAGVIVLARVPAIVDEALPPLAWLPLAITALSTAVLCVLWRTALGDGPLERLVGAVLARMAPAAKSAEGEAEAEEGARRVRQAAVPPSRADVTVRATSERTRPGAPTSTRAPTPAPTAPTPRPSDPRPVSHWTPGQALGRLPY</sequence>
<feature type="transmembrane region" description="Helical" evidence="2">
    <location>
        <begin position="12"/>
        <end position="33"/>
    </location>
</feature>
<feature type="transmembrane region" description="Helical" evidence="2">
    <location>
        <begin position="303"/>
        <end position="322"/>
    </location>
</feature>
<feature type="region of interest" description="Disordered" evidence="1">
    <location>
        <begin position="58"/>
        <end position="166"/>
    </location>
</feature>
<gene>
    <name evidence="3" type="ORF">B5808_11180</name>
</gene>
<evidence type="ECO:0000313" key="4">
    <source>
        <dbReference type="Proteomes" id="UP000192775"/>
    </source>
</evidence>
<feature type="compositionally biased region" description="Low complexity" evidence="1">
    <location>
        <begin position="69"/>
        <end position="92"/>
    </location>
</feature>
<keyword evidence="4" id="KW-1185">Reference proteome</keyword>
<dbReference type="RefSeq" id="WP_085019861.1">
    <property type="nucleotide sequence ID" value="NZ_BMHD01000001.1"/>
</dbReference>
<feature type="transmembrane region" description="Helical" evidence="2">
    <location>
        <begin position="342"/>
        <end position="363"/>
    </location>
</feature>
<dbReference type="EMBL" id="CP020715">
    <property type="protein sequence ID" value="ARJ05723.1"/>
    <property type="molecule type" value="Genomic_DNA"/>
</dbReference>
<feature type="transmembrane region" description="Helical" evidence="2">
    <location>
        <begin position="275"/>
        <end position="291"/>
    </location>
</feature>
<feature type="transmembrane region" description="Helical" evidence="2">
    <location>
        <begin position="370"/>
        <end position="390"/>
    </location>
</feature>
<feature type="transmembrane region" description="Helical" evidence="2">
    <location>
        <begin position="439"/>
        <end position="463"/>
    </location>
</feature>
<feature type="transmembrane region" description="Helical" evidence="2">
    <location>
        <begin position="216"/>
        <end position="233"/>
    </location>
</feature>
<feature type="compositionally biased region" description="Pro residues" evidence="1">
    <location>
        <begin position="108"/>
        <end position="122"/>
    </location>
</feature>
<evidence type="ECO:0000313" key="3">
    <source>
        <dbReference type="EMBL" id="ARJ05723.1"/>
    </source>
</evidence>
<evidence type="ECO:0000256" key="1">
    <source>
        <dbReference type="SAM" id="MobiDB-lite"/>
    </source>
</evidence>
<keyword evidence="2" id="KW-0472">Membrane</keyword>
<name>A0A1X9LKM4_9MICO</name>
<reference evidence="3 4" key="1">
    <citation type="submission" date="2017-04" db="EMBL/GenBank/DDBJ databases">
        <authorList>
            <person name="Afonso C.L."/>
            <person name="Miller P.J."/>
            <person name="Scott M.A."/>
            <person name="Spackman E."/>
            <person name="Goraichik I."/>
            <person name="Dimitrov K.M."/>
            <person name="Suarez D.L."/>
            <person name="Swayne D.E."/>
        </authorList>
    </citation>
    <scope>NUCLEOTIDE SEQUENCE [LARGE SCALE GENOMIC DNA]</scope>
    <source>
        <strain evidence="4">XA(T)</strain>
    </source>
</reference>
<feature type="transmembrane region" description="Helical" evidence="2">
    <location>
        <begin position="410"/>
        <end position="432"/>
    </location>
</feature>
<dbReference type="KEGG" id="cphy:B5808_11180"/>
<evidence type="ECO:0000256" key="2">
    <source>
        <dbReference type="SAM" id="Phobius"/>
    </source>
</evidence>
<feature type="transmembrane region" description="Helical" evidence="2">
    <location>
        <begin position="185"/>
        <end position="210"/>
    </location>
</feature>
<keyword evidence="2" id="KW-1133">Transmembrane helix</keyword>
<feature type="compositionally biased region" description="Low complexity" evidence="1">
    <location>
        <begin position="558"/>
        <end position="567"/>
    </location>
</feature>
<feature type="compositionally biased region" description="Pro residues" evidence="1">
    <location>
        <begin position="568"/>
        <end position="578"/>
    </location>
</feature>
<dbReference type="Proteomes" id="UP000192775">
    <property type="component" value="Chromosome"/>
</dbReference>
<feature type="compositionally biased region" description="Low complexity" evidence="1">
    <location>
        <begin position="132"/>
        <end position="151"/>
    </location>
</feature>
<dbReference type="AlphaFoldDB" id="A0A1X9LKM4"/>
<feature type="transmembrane region" description="Helical" evidence="2">
    <location>
        <begin position="475"/>
        <end position="495"/>
    </location>
</feature>
<dbReference type="STRING" id="1619308.B5808_11180"/>
<protein>
    <submittedName>
        <fullName evidence="3">Uncharacterized protein</fullName>
    </submittedName>
</protein>
<keyword evidence="2" id="KW-0812">Transmembrane</keyword>
<accession>A0A1X9LKM4</accession>
<organism evidence="3 4">
    <name type="scientific">Cnuibacter physcomitrellae</name>
    <dbReference type="NCBI Taxonomy" id="1619308"/>
    <lineage>
        <taxon>Bacteria</taxon>
        <taxon>Bacillati</taxon>
        <taxon>Actinomycetota</taxon>
        <taxon>Actinomycetes</taxon>
        <taxon>Micrococcales</taxon>
        <taxon>Microbacteriaceae</taxon>
        <taxon>Cnuibacter</taxon>
    </lineage>
</organism>
<feature type="region of interest" description="Disordered" evidence="1">
    <location>
        <begin position="521"/>
        <end position="598"/>
    </location>
</feature>
<proteinExistence type="predicted"/>